<dbReference type="Pfam" id="PF23835">
    <property type="entry name" value="DUF7205"/>
    <property type="match status" value="1"/>
</dbReference>
<evidence type="ECO:0008006" key="2">
    <source>
        <dbReference type="Google" id="ProtNLM"/>
    </source>
</evidence>
<protein>
    <recommendedName>
        <fullName evidence="2">KOW domain-containing protein</fullName>
    </recommendedName>
</protein>
<name>A0A383CAJ6_9ZZZZ</name>
<organism evidence="1">
    <name type="scientific">marine metagenome</name>
    <dbReference type="NCBI Taxonomy" id="408172"/>
    <lineage>
        <taxon>unclassified sequences</taxon>
        <taxon>metagenomes</taxon>
        <taxon>ecological metagenomes</taxon>
    </lineage>
</organism>
<evidence type="ECO:0000313" key="1">
    <source>
        <dbReference type="EMBL" id="SVE28695.1"/>
    </source>
</evidence>
<proteinExistence type="predicted"/>
<sequence>MNIVKICLWIKMNVNTTEELEKVIDAVNVTATRIKEIEAAKKKAVLAVGDTVTFTGRRNKKMKGVITRMKIKNAIVECENNQGEAVLWDCPFTMLEVVS</sequence>
<dbReference type="InterPro" id="IPR055629">
    <property type="entry name" value="DUF7205"/>
</dbReference>
<gene>
    <name evidence="1" type="ORF">METZ01_LOCUS481549</name>
</gene>
<reference evidence="1" key="1">
    <citation type="submission" date="2018-05" db="EMBL/GenBank/DDBJ databases">
        <authorList>
            <person name="Lanie J.A."/>
            <person name="Ng W.-L."/>
            <person name="Kazmierczak K.M."/>
            <person name="Andrzejewski T.M."/>
            <person name="Davidsen T.M."/>
            <person name="Wayne K.J."/>
            <person name="Tettelin H."/>
            <person name="Glass J.I."/>
            <person name="Rusch D."/>
            <person name="Podicherti R."/>
            <person name="Tsui H.-C.T."/>
            <person name="Winkler M.E."/>
        </authorList>
    </citation>
    <scope>NUCLEOTIDE SEQUENCE</scope>
</reference>
<accession>A0A383CAJ6</accession>
<dbReference type="EMBL" id="UINC01206864">
    <property type="protein sequence ID" value="SVE28695.1"/>
    <property type="molecule type" value="Genomic_DNA"/>
</dbReference>
<dbReference type="AlphaFoldDB" id="A0A383CAJ6"/>